<evidence type="ECO:0000313" key="2">
    <source>
        <dbReference type="EMBL" id="RTR30819.1"/>
    </source>
</evidence>
<dbReference type="OrthoDB" id="9796039at2"/>
<comment type="caution">
    <text evidence="2">The sequence shown here is derived from an EMBL/GenBank/DDBJ whole genome shotgun (WGS) entry which is preliminary data.</text>
</comment>
<proteinExistence type="predicted"/>
<name>A0A3S0I9X2_9DEIO</name>
<gene>
    <name evidence="2" type="ORF">EJ104_00775</name>
</gene>
<dbReference type="EMBL" id="RXPE01000001">
    <property type="protein sequence ID" value="RTR30819.1"/>
    <property type="molecule type" value="Genomic_DNA"/>
</dbReference>
<dbReference type="RefSeq" id="WP_126350847.1">
    <property type="nucleotide sequence ID" value="NZ_CP086380.1"/>
</dbReference>
<dbReference type="Proteomes" id="UP000277766">
    <property type="component" value="Unassembled WGS sequence"/>
</dbReference>
<protein>
    <submittedName>
        <fullName evidence="2">Uncharacterized protein</fullName>
    </submittedName>
</protein>
<feature type="region of interest" description="Disordered" evidence="1">
    <location>
        <begin position="1"/>
        <end position="23"/>
    </location>
</feature>
<keyword evidence="3" id="KW-1185">Reference proteome</keyword>
<organism evidence="2 3">
    <name type="scientific">Deinococcus radiophilus</name>
    <dbReference type="NCBI Taxonomy" id="32062"/>
    <lineage>
        <taxon>Bacteria</taxon>
        <taxon>Thermotogati</taxon>
        <taxon>Deinococcota</taxon>
        <taxon>Deinococci</taxon>
        <taxon>Deinococcales</taxon>
        <taxon>Deinococcaceae</taxon>
        <taxon>Deinococcus</taxon>
    </lineage>
</organism>
<evidence type="ECO:0000256" key="1">
    <source>
        <dbReference type="SAM" id="MobiDB-lite"/>
    </source>
</evidence>
<dbReference type="SMR" id="A0A3S0I9X2"/>
<evidence type="ECO:0000313" key="3">
    <source>
        <dbReference type="Proteomes" id="UP000277766"/>
    </source>
</evidence>
<reference evidence="2 3" key="1">
    <citation type="submission" date="2018-12" db="EMBL/GenBank/DDBJ databases">
        <title>Deinococcus radiophilus ATCC 27603 genome sequencing and assembly.</title>
        <authorList>
            <person name="Maclea K.S."/>
            <person name="Maynard C.R."/>
        </authorList>
    </citation>
    <scope>NUCLEOTIDE SEQUENCE [LARGE SCALE GENOMIC DNA]</scope>
    <source>
        <strain evidence="2 3">ATCC 27603</strain>
    </source>
</reference>
<dbReference type="AlphaFoldDB" id="A0A3S0I9X2"/>
<accession>A0A3S0I9X2</accession>
<sequence length="74" mass="7970">MTDPRYPIGPAPQQGALTPDQRRERIAVSDRLSEELRARAAAQVTLDGLLSLDARHSQPHLAHLDLVAGGPPTP</sequence>